<evidence type="ECO:0000313" key="2">
    <source>
        <dbReference type="EMBL" id="CAK7271915.1"/>
    </source>
</evidence>
<evidence type="ECO:0000313" key="3">
    <source>
        <dbReference type="Proteomes" id="UP001642502"/>
    </source>
</evidence>
<feature type="region of interest" description="Disordered" evidence="1">
    <location>
        <begin position="1"/>
        <end position="34"/>
    </location>
</feature>
<accession>A0ABP0DYB0</accession>
<sequence length="374" mass="38979">MPSRKPNLVLTTPATDLSSVTAPMSAASKRTSSSVPSSAWREAIGLASAGLPSAGLSSAGLSFSSLPSAGLPSAGLPSAGLHSAGLLISPYSPMVAIRTQESLLKTPLSPAVAYMDFLKEIRPSAGLKTSTPEPTTIFAPSNPAKPSPLIPTTTAVADTKAASSTKVTESKYSFGSRSSSAALSSLGNASDSRTTNENHRHGRLRKSPKISRINTTVAANPCGDSSCPLSAPPSSRTTFLRLPTISNTNSPDRPPFSAKPASITSAFDWESALEARYAKFKSPKAQSFVRTPDSASQPSCKEGPPAALATHPLTPSAASSTKTVRVSRDVARNSMRHIREVVTHTVTYKSRLEPPCILAPPKGKKRKMGCDKSA</sequence>
<feature type="compositionally biased region" description="Polar residues" evidence="1">
    <location>
        <begin position="284"/>
        <end position="299"/>
    </location>
</feature>
<name>A0ABP0DYB0_9PEZI</name>
<feature type="region of interest" description="Disordered" evidence="1">
    <location>
        <begin position="284"/>
        <end position="326"/>
    </location>
</feature>
<keyword evidence="3" id="KW-1185">Reference proteome</keyword>
<feature type="compositionally biased region" description="Low complexity" evidence="1">
    <location>
        <begin position="304"/>
        <end position="318"/>
    </location>
</feature>
<comment type="caution">
    <text evidence="2">The sequence shown here is derived from an EMBL/GenBank/DDBJ whole genome shotgun (WGS) entry which is preliminary data.</text>
</comment>
<dbReference type="Proteomes" id="UP001642502">
    <property type="component" value="Unassembled WGS sequence"/>
</dbReference>
<feature type="region of interest" description="Disordered" evidence="1">
    <location>
        <begin position="179"/>
        <end position="207"/>
    </location>
</feature>
<feature type="compositionally biased region" description="Low complexity" evidence="1">
    <location>
        <begin position="179"/>
        <end position="192"/>
    </location>
</feature>
<proteinExistence type="predicted"/>
<protein>
    <submittedName>
        <fullName evidence="2">Uncharacterized protein</fullName>
    </submittedName>
</protein>
<gene>
    <name evidence="2" type="ORF">SEPCBS119000_004851</name>
</gene>
<evidence type="ECO:0000256" key="1">
    <source>
        <dbReference type="SAM" id="MobiDB-lite"/>
    </source>
</evidence>
<dbReference type="EMBL" id="CAWUON010000080">
    <property type="protein sequence ID" value="CAK7271915.1"/>
    <property type="molecule type" value="Genomic_DNA"/>
</dbReference>
<reference evidence="2 3" key="1">
    <citation type="submission" date="2024-01" db="EMBL/GenBank/DDBJ databases">
        <authorList>
            <person name="Allen C."/>
            <person name="Tagirdzhanova G."/>
        </authorList>
    </citation>
    <scope>NUCLEOTIDE SEQUENCE [LARGE SCALE GENOMIC DNA]</scope>
    <source>
        <strain evidence="2 3">CBS 119000</strain>
    </source>
</reference>
<feature type="compositionally biased region" description="Polar residues" evidence="1">
    <location>
        <begin position="9"/>
        <end position="34"/>
    </location>
</feature>
<organism evidence="2 3">
    <name type="scientific">Sporothrix epigloea</name>
    <dbReference type="NCBI Taxonomy" id="1892477"/>
    <lineage>
        <taxon>Eukaryota</taxon>
        <taxon>Fungi</taxon>
        <taxon>Dikarya</taxon>
        <taxon>Ascomycota</taxon>
        <taxon>Pezizomycotina</taxon>
        <taxon>Sordariomycetes</taxon>
        <taxon>Sordariomycetidae</taxon>
        <taxon>Ophiostomatales</taxon>
        <taxon>Ophiostomataceae</taxon>
        <taxon>Sporothrix</taxon>
    </lineage>
</organism>